<accession>A0ABU9E1Y1</accession>
<gene>
    <name evidence="2" type="ORF">WMW71_06740</name>
</gene>
<comment type="caution">
    <text evidence="2">The sequence shown here is derived from an EMBL/GenBank/DDBJ whole genome shotgun (WGS) entry which is preliminary data.</text>
</comment>
<proteinExistence type="predicted"/>
<reference evidence="2 3" key="1">
    <citation type="submission" date="2024-04" db="EMBL/GenBank/DDBJ databases">
        <title>draft genome sequnece of Flavobacterium buctense JCM 30750.</title>
        <authorList>
            <person name="Kim D.-U."/>
        </authorList>
    </citation>
    <scope>NUCLEOTIDE SEQUENCE [LARGE SCALE GENOMIC DNA]</scope>
    <source>
        <strain evidence="2 3">JCM 30750</strain>
    </source>
</reference>
<dbReference type="RefSeq" id="WP_187660505.1">
    <property type="nucleotide sequence ID" value="NZ_JACTAB010000004.1"/>
</dbReference>
<dbReference type="EMBL" id="JBBPCB010000003">
    <property type="protein sequence ID" value="MEK8180035.1"/>
    <property type="molecule type" value="Genomic_DNA"/>
</dbReference>
<evidence type="ECO:0000256" key="1">
    <source>
        <dbReference type="SAM" id="SignalP"/>
    </source>
</evidence>
<feature type="signal peptide" evidence="1">
    <location>
        <begin position="1"/>
        <end position="18"/>
    </location>
</feature>
<organism evidence="2 3">
    <name type="scientific">Flavobacterium buctense</name>
    <dbReference type="NCBI Taxonomy" id="1648146"/>
    <lineage>
        <taxon>Bacteria</taxon>
        <taxon>Pseudomonadati</taxon>
        <taxon>Bacteroidota</taxon>
        <taxon>Flavobacteriia</taxon>
        <taxon>Flavobacteriales</taxon>
        <taxon>Flavobacteriaceae</taxon>
        <taxon>Flavobacterium</taxon>
    </lineage>
</organism>
<name>A0ABU9E1Y1_9FLAO</name>
<dbReference type="Proteomes" id="UP001491349">
    <property type="component" value="Unassembled WGS sequence"/>
</dbReference>
<evidence type="ECO:0000313" key="3">
    <source>
        <dbReference type="Proteomes" id="UP001491349"/>
    </source>
</evidence>
<keyword evidence="1" id="KW-0732">Signal</keyword>
<evidence type="ECO:0000313" key="2">
    <source>
        <dbReference type="EMBL" id="MEK8180035.1"/>
    </source>
</evidence>
<feature type="chain" id="PRO_5045727399" evidence="1">
    <location>
        <begin position="19"/>
        <end position="140"/>
    </location>
</feature>
<sequence length="140" mass="16612">MKQVLFFLLVFYSTATFAKVETDTINNWQLYKDNKLIFKSNEVEKSFKTIEIKSNDNFKVLKFNIFYDFFGDKTSKKIEFIVDNKVVSVLTKENEAVESFVIERPKIKDLISNFKNKTVKLKYYDKIYPKGIIVCQLKFI</sequence>
<protein>
    <submittedName>
        <fullName evidence="2">Uncharacterized protein</fullName>
    </submittedName>
</protein>
<keyword evidence="3" id="KW-1185">Reference proteome</keyword>